<accession>A0AAF0FSV9</accession>
<dbReference type="GeneID" id="79949267"/>
<gene>
    <name evidence="1" type="ORF">L1994_02690</name>
</gene>
<name>A0AAF0FSV9_9EURY</name>
<dbReference type="SUPFAM" id="SSF52540">
    <property type="entry name" value="P-loop containing nucleoside triphosphate hydrolases"/>
    <property type="match status" value="1"/>
</dbReference>
<dbReference type="AlphaFoldDB" id="A0AAF0FSV9"/>
<dbReference type="Proteomes" id="UP001218895">
    <property type="component" value="Chromosome"/>
</dbReference>
<organism evidence="1 2">
    <name type="scientific">Methanomicrobium antiquum</name>
    <dbReference type="NCBI Taxonomy" id="487686"/>
    <lineage>
        <taxon>Archaea</taxon>
        <taxon>Methanobacteriati</taxon>
        <taxon>Methanobacteriota</taxon>
        <taxon>Stenosarchaea group</taxon>
        <taxon>Methanomicrobia</taxon>
        <taxon>Methanomicrobiales</taxon>
        <taxon>Methanomicrobiaceae</taxon>
        <taxon>Methanomicrobium</taxon>
    </lineage>
</organism>
<evidence type="ECO:0000313" key="1">
    <source>
        <dbReference type="EMBL" id="WFN37311.1"/>
    </source>
</evidence>
<dbReference type="InterPro" id="IPR027417">
    <property type="entry name" value="P-loop_NTPase"/>
</dbReference>
<dbReference type="KEGG" id="manq:L1994_02690"/>
<sequence>MDNMNNKNTTSRIYILASIPCQGKTTTALLLEKYFRERNLKVACLQMDKGYFDVHSYIENDCYHYTIPLEATKTWEDFERCIPAGFDVYLLEITFAYSPKGMAYIDLFNNVNEVISHYLKDEWQKSAKNAVLDCMRNHYMIIDGESEDYLMVLWDLFHKRNVKIVYTKSPVELEGPYVNAEFELVNPEEFVYEEIKPQYQFPYGTKKAIAVGAFPAEYWDIFPDLKWFGFDYAGFMERFRKEDYDLAVIGKCMNKNLKFYDRPKNCEVVCYQPSVYINFSADYKLKTQKDDFMEVFKRIKSKKPGSPIGSDEGMFGSYNNKYWTYRTHPDFDIIKKEGNIVFCNGWILPQYLIRDGFLEVE</sequence>
<reference evidence="1" key="1">
    <citation type="submission" date="2022-01" db="EMBL/GenBank/DDBJ databases">
        <title>Complete genome of Methanomicrobium antiquum DSM 21220.</title>
        <authorList>
            <person name="Chen S.-C."/>
            <person name="You Y.-T."/>
            <person name="Zhou Y.-Z."/>
            <person name="Lai M.-C."/>
        </authorList>
    </citation>
    <scope>NUCLEOTIDE SEQUENCE</scope>
    <source>
        <strain evidence="1">DSM 21220</strain>
    </source>
</reference>
<dbReference type="EMBL" id="CP091092">
    <property type="protein sequence ID" value="WFN37311.1"/>
    <property type="molecule type" value="Genomic_DNA"/>
</dbReference>
<protein>
    <submittedName>
        <fullName evidence="1">Uncharacterized protein</fullName>
    </submittedName>
</protein>
<keyword evidence="2" id="KW-1185">Reference proteome</keyword>
<proteinExistence type="predicted"/>
<dbReference type="RefSeq" id="WP_278100150.1">
    <property type="nucleotide sequence ID" value="NZ_CP091092.1"/>
</dbReference>
<evidence type="ECO:0000313" key="2">
    <source>
        <dbReference type="Proteomes" id="UP001218895"/>
    </source>
</evidence>